<reference evidence="9" key="1">
    <citation type="journal article" date="2016" name="Nature">
        <title>The genome of the seagrass Zostera marina reveals angiosperm adaptation to the sea.</title>
        <authorList>
            <person name="Olsen J.L."/>
            <person name="Rouze P."/>
            <person name="Verhelst B."/>
            <person name="Lin Y.-C."/>
            <person name="Bayer T."/>
            <person name="Collen J."/>
            <person name="Dattolo E."/>
            <person name="De Paoli E."/>
            <person name="Dittami S."/>
            <person name="Maumus F."/>
            <person name="Michel G."/>
            <person name="Kersting A."/>
            <person name="Lauritano C."/>
            <person name="Lohaus R."/>
            <person name="Toepel M."/>
            <person name="Tonon T."/>
            <person name="Vanneste K."/>
            <person name="Amirebrahimi M."/>
            <person name="Brakel J."/>
            <person name="Bostroem C."/>
            <person name="Chovatia M."/>
            <person name="Grimwood J."/>
            <person name="Jenkins J.W."/>
            <person name="Jueterbock A."/>
            <person name="Mraz A."/>
            <person name="Stam W.T."/>
            <person name="Tice H."/>
            <person name="Bornberg-Bauer E."/>
            <person name="Green P.J."/>
            <person name="Pearson G.A."/>
            <person name="Procaccini G."/>
            <person name="Duarte C.M."/>
            <person name="Schmutz J."/>
            <person name="Reusch T.B.H."/>
            <person name="Van de Peer Y."/>
        </authorList>
    </citation>
    <scope>NUCLEOTIDE SEQUENCE [LARGE SCALE GENOMIC DNA]</scope>
    <source>
        <strain evidence="9">cv. Finnish</strain>
    </source>
</reference>
<evidence type="ECO:0000259" key="7">
    <source>
        <dbReference type="PROSITE" id="PS50811"/>
    </source>
</evidence>
<dbReference type="GO" id="GO:0000976">
    <property type="term" value="F:transcription cis-regulatory region binding"/>
    <property type="evidence" value="ECO:0000318"/>
    <property type="project" value="GO_Central"/>
</dbReference>
<dbReference type="FunFam" id="2.20.25.80:FF:000003">
    <property type="entry name" value="WRKY transcription factor 57"/>
    <property type="match status" value="1"/>
</dbReference>
<dbReference type="InterPro" id="IPR036576">
    <property type="entry name" value="WRKY_dom_sf"/>
</dbReference>
<dbReference type="GO" id="GO:0006355">
    <property type="term" value="P:regulation of DNA-templated transcription"/>
    <property type="evidence" value="ECO:0000318"/>
    <property type="project" value="GO_Central"/>
</dbReference>
<dbReference type="SUPFAM" id="SSF118290">
    <property type="entry name" value="WRKY DNA-binding domain"/>
    <property type="match status" value="1"/>
</dbReference>
<dbReference type="GO" id="GO:0003700">
    <property type="term" value="F:DNA-binding transcription factor activity"/>
    <property type="evidence" value="ECO:0000318"/>
    <property type="project" value="GO_Central"/>
</dbReference>
<dbReference type="AlphaFoldDB" id="A0A0K9NHB4"/>
<evidence type="ECO:0000256" key="6">
    <source>
        <dbReference type="SAM" id="MobiDB-lite"/>
    </source>
</evidence>
<name>A0A0K9NHB4_ZOSMR</name>
<dbReference type="PANTHER" id="PTHR31221:SF334">
    <property type="entry name" value="WRKY TRANSCRIPTION FACTOR 57-RELATED"/>
    <property type="match status" value="1"/>
</dbReference>
<dbReference type="SMART" id="SM00774">
    <property type="entry name" value="WRKY"/>
    <property type="match status" value="1"/>
</dbReference>
<dbReference type="InterPro" id="IPR044810">
    <property type="entry name" value="WRKY_plant"/>
</dbReference>
<proteinExistence type="predicted"/>
<keyword evidence="5" id="KW-0539">Nucleus</keyword>
<feature type="region of interest" description="Disordered" evidence="6">
    <location>
        <begin position="97"/>
        <end position="123"/>
    </location>
</feature>
<protein>
    <recommendedName>
        <fullName evidence="7">WRKY domain-containing protein</fullName>
    </recommendedName>
</protein>
<comment type="caution">
    <text evidence="8">The sequence shown here is derived from an EMBL/GenBank/DDBJ whole genome shotgun (WGS) entry which is preliminary data.</text>
</comment>
<dbReference type="Pfam" id="PF03106">
    <property type="entry name" value="WRKY"/>
    <property type="match status" value="1"/>
</dbReference>
<keyword evidence="4" id="KW-0804">Transcription</keyword>
<evidence type="ECO:0000256" key="4">
    <source>
        <dbReference type="ARBA" id="ARBA00023163"/>
    </source>
</evidence>
<comment type="subcellular location">
    <subcellularLocation>
        <location evidence="1">Nucleus</location>
    </subcellularLocation>
</comment>
<dbReference type="InterPro" id="IPR003657">
    <property type="entry name" value="WRKY_dom"/>
</dbReference>
<keyword evidence="2" id="KW-0805">Transcription regulation</keyword>
<evidence type="ECO:0000313" key="8">
    <source>
        <dbReference type="EMBL" id="KMZ56141.1"/>
    </source>
</evidence>
<evidence type="ECO:0000256" key="2">
    <source>
        <dbReference type="ARBA" id="ARBA00023015"/>
    </source>
</evidence>
<dbReference type="Proteomes" id="UP000036987">
    <property type="component" value="Unassembled WGS sequence"/>
</dbReference>
<evidence type="ECO:0000256" key="5">
    <source>
        <dbReference type="ARBA" id="ARBA00023242"/>
    </source>
</evidence>
<dbReference type="Gene3D" id="2.20.25.80">
    <property type="entry name" value="WRKY domain"/>
    <property type="match status" value="1"/>
</dbReference>
<dbReference type="PANTHER" id="PTHR31221">
    <property type="entry name" value="WRKY TRANSCRIPTION FACTOR PROTEIN 1-RELATED"/>
    <property type="match status" value="1"/>
</dbReference>
<dbReference type="EMBL" id="LFYR01002227">
    <property type="protein sequence ID" value="KMZ56141.1"/>
    <property type="molecule type" value="Genomic_DNA"/>
</dbReference>
<feature type="compositionally biased region" description="Polar residues" evidence="6">
    <location>
        <begin position="108"/>
        <end position="117"/>
    </location>
</feature>
<organism evidence="8 9">
    <name type="scientific">Zostera marina</name>
    <name type="common">Eelgrass</name>
    <dbReference type="NCBI Taxonomy" id="29655"/>
    <lineage>
        <taxon>Eukaryota</taxon>
        <taxon>Viridiplantae</taxon>
        <taxon>Streptophyta</taxon>
        <taxon>Embryophyta</taxon>
        <taxon>Tracheophyta</taxon>
        <taxon>Spermatophyta</taxon>
        <taxon>Magnoliopsida</taxon>
        <taxon>Liliopsida</taxon>
        <taxon>Zosteraceae</taxon>
        <taxon>Zostera</taxon>
    </lineage>
</organism>
<feature type="domain" description="WRKY" evidence="7">
    <location>
        <begin position="154"/>
        <end position="219"/>
    </location>
</feature>
<dbReference type="STRING" id="29655.A0A0K9NHB4"/>
<evidence type="ECO:0000256" key="3">
    <source>
        <dbReference type="ARBA" id="ARBA00023125"/>
    </source>
</evidence>
<evidence type="ECO:0000313" key="9">
    <source>
        <dbReference type="Proteomes" id="UP000036987"/>
    </source>
</evidence>
<keyword evidence="9" id="KW-1185">Reference proteome</keyword>
<keyword evidence="3" id="KW-0238">DNA-binding</keyword>
<evidence type="ECO:0000256" key="1">
    <source>
        <dbReference type="ARBA" id="ARBA00004123"/>
    </source>
</evidence>
<accession>A0A0K9NHB4</accession>
<sequence length="304" mass="33881">MSGNIGDFNQNFYSFPDQQPDFLNGSSTLSFERDSTVFSDDKSYLNRGEFASVYDGLQSSGYHLPEEILGFSNDATVEEDFFVATLATTTAATTAAGGGGGGLYAPNSPMTASSSNDQLREKDCRDVNDASKNVCGKMKKKVEKPPRIAFLTKSDYEQLEDGYRWRKYGQKNVKNSPYPRSYYRCTTRNCPVKKRVERMFENPSTVMTTYEGQHIHQYPVTPALKGNSQVFSPPPPPQPSSSLGFFKQQPSVMQRQIYSQINGGLLQTNKTSTSTSLQQQKQPLPSLDFSIDFGFLEDDLGSRN</sequence>
<dbReference type="GO" id="GO:0005634">
    <property type="term" value="C:nucleus"/>
    <property type="evidence" value="ECO:0000318"/>
    <property type="project" value="GO_Central"/>
</dbReference>
<dbReference type="PROSITE" id="PS50811">
    <property type="entry name" value="WRKY"/>
    <property type="match status" value="1"/>
</dbReference>
<gene>
    <name evidence="8" type="ORF">ZOSMA_99G00720</name>
</gene>